<dbReference type="PANTHER" id="PTHR20930">
    <property type="entry name" value="OVARIAN CARCINOMA ANTIGEN CA125-RELATED"/>
    <property type="match status" value="1"/>
</dbReference>
<dbReference type="InterPro" id="IPR005637">
    <property type="entry name" value="TAP_C_dom"/>
</dbReference>
<name>A0ABN7AE59_9HEMI</name>
<feature type="region of interest" description="Disordered" evidence="1">
    <location>
        <begin position="199"/>
        <end position="226"/>
    </location>
</feature>
<dbReference type="InterPro" id="IPR039517">
    <property type="entry name" value="C6orf106_UBA-like"/>
</dbReference>
<evidence type="ECO:0000256" key="1">
    <source>
        <dbReference type="SAM" id="MobiDB-lite"/>
    </source>
</evidence>
<dbReference type="Pfam" id="PF14555">
    <property type="entry name" value="UBA_4"/>
    <property type="match status" value="1"/>
</dbReference>
<keyword evidence="4" id="KW-1185">Reference proteome</keyword>
<organism evidence="3 4">
    <name type="scientific">Nesidiocoris tenuis</name>
    <dbReference type="NCBI Taxonomy" id="355587"/>
    <lineage>
        <taxon>Eukaryota</taxon>
        <taxon>Metazoa</taxon>
        <taxon>Ecdysozoa</taxon>
        <taxon>Arthropoda</taxon>
        <taxon>Hexapoda</taxon>
        <taxon>Insecta</taxon>
        <taxon>Pterygota</taxon>
        <taxon>Neoptera</taxon>
        <taxon>Paraneoptera</taxon>
        <taxon>Hemiptera</taxon>
        <taxon>Heteroptera</taxon>
        <taxon>Panheteroptera</taxon>
        <taxon>Cimicomorpha</taxon>
        <taxon>Miridae</taxon>
        <taxon>Dicyphina</taxon>
        <taxon>Nesidiocoris</taxon>
    </lineage>
</organism>
<dbReference type="Gene3D" id="1.10.8.10">
    <property type="entry name" value="DNA helicase RuvA subunit, C-terminal domain"/>
    <property type="match status" value="1"/>
</dbReference>
<dbReference type="Pfam" id="PF16158">
    <property type="entry name" value="N_BRCA1_IG"/>
    <property type="match status" value="1"/>
</dbReference>
<dbReference type="PROSITE" id="PS51281">
    <property type="entry name" value="TAP_C"/>
    <property type="match status" value="1"/>
</dbReference>
<accession>A0ABN7AE59</accession>
<evidence type="ECO:0000313" key="3">
    <source>
        <dbReference type="EMBL" id="BES90567.1"/>
    </source>
</evidence>
<dbReference type="SUPFAM" id="SSF46934">
    <property type="entry name" value="UBA-like"/>
    <property type="match status" value="1"/>
</dbReference>
<dbReference type="InterPro" id="IPR032350">
    <property type="entry name" value="Nbr1_FW"/>
</dbReference>
<dbReference type="Gene3D" id="2.60.40.10">
    <property type="entry name" value="Immunoglobulins"/>
    <property type="match status" value="1"/>
</dbReference>
<reference evidence="3 4" key="1">
    <citation type="submission" date="2023-09" db="EMBL/GenBank/DDBJ databases">
        <title>Nesidiocoris tenuis whole genome shotgun sequence.</title>
        <authorList>
            <person name="Shibata T."/>
            <person name="Shimoda M."/>
            <person name="Kobayashi T."/>
            <person name="Uehara T."/>
        </authorList>
    </citation>
    <scope>NUCLEOTIDE SEQUENCE [LARGE SCALE GENOMIC DNA]</scope>
    <source>
        <strain evidence="3 4">Japan</strain>
    </source>
</reference>
<gene>
    <name evidence="3" type="ORF">NTJ_03375</name>
</gene>
<sequence>MDTNLDQQLLQQFSCMGTNDRDDLIQQFQSLVLHGGISYSTAHFFLEMNNWNLQAAVNSFFDFDPPSKLPSMALVRQVDNHILNLPPSTVVFVEWVLVNNGDETWPDDCVLQFSGGDAMGSQKKITVPALPPQKFAHVIVALESPPLPGIYKSQWRMSTPSGSYFGETIWVFMTVATCDASTELAKQLSNLNTCGENQPNHADATADSNCVASPTAPQPMQEDHRI</sequence>
<dbReference type="InterPro" id="IPR009060">
    <property type="entry name" value="UBA-like_sf"/>
</dbReference>
<dbReference type="InterPro" id="IPR013783">
    <property type="entry name" value="Ig-like_fold"/>
</dbReference>
<dbReference type="CDD" id="cd14947">
    <property type="entry name" value="NBR1_like"/>
    <property type="match status" value="1"/>
</dbReference>
<protein>
    <submittedName>
        <fullName evidence="3">Chromosome 6 open reading frame 106</fullName>
    </submittedName>
</protein>
<dbReference type="EMBL" id="AP028910">
    <property type="protein sequence ID" value="BES90567.1"/>
    <property type="molecule type" value="Genomic_DNA"/>
</dbReference>
<dbReference type="PANTHER" id="PTHR20930:SF0">
    <property type="entry name" value="PROTEIN ILRUN"/>
    <property type="match status" value="1"/>
</dbReference>
<dbReference type="Proteomes" id="UP001307889">
    <property type="component" value="Chromosome 2"/>
</dbReference>
<evidence type="ECO:0000259" key="2">
    <source>
        <dbReference type="PROSITE" id="PS51281"/>
    </source>
</evidence>
<feature type="domain" description="TAP-C" evidence="2">
    <location>
        <begin position="22"/>
        <end position="77"/>
    </location>
</feature>
<proteinExistence type="predicted"/>
<evidence type="ECO:0000313" key="4">
    <source>
        <dbReference type="Proteomes" id="UP001307889"/>
    </source>
</evidence>
<feature type="compositionally biased region" description="Polar residues" evidence="1">
    <location>
        <begin position="199"/>
        <end position="212"/>
    </location>
</feature>
<dbReference type="CDD" id="cd14349">
    <property type="entry name" value="UBA_CF106"/>
    <property type="match status" value="1"/>
</dbReference>